<dbReference type="SFLD" id="SFLDF00009">
    <property type="entry name" value="o-succinylbenzoate_synthase"/>
    <property type="match status" value="1"/>
</dbReference>
<protein>
    <recommendedName>
        <fullName evidence="4">o-succinylbenzoate synthase</fullName>
        <ecNumber evidence="4">4.2.1.113</ecNumber>
    </recommendedName>
</protein>
<sequence>MQFVDELTISAVSLYRYHIALTPTLPVAKQRIDHRQGLVLLTSVINSNQQDQQVWVEIAPLSGIDTEGLAIEGFSQESLDEVITALPQIAQQLIGKSPNALMALAATSTFASVAFGLSLLHAKLCHQLPCRIEIPNTQSVTVPLVYSGMSEQQLQTKLHQNGSINSVKVKVAQTSMEDEIAFVYRVLTLAPQVSLRLDANRGFTPEQAIDFLACLPKDKIEFIEEPCINPADNPLIYQQLGVRYALDESLNSATFDVINAIKQQAGIAALVIKPMLLGSLTDLQHLIDAAHIEGVRCILSSSLESDIGITDLRLLSQALTPNETPGLDTLGAFSQLLLIDSTPSSKLNVNALQLVYHAGNIDKTTTAL</sequence>
<evidence type="ECO:0000256" key="1">
    <source>
        <dbReference type="ARBA" id="ARBA00022723"/>
    </source>
</evidence>
<dbReference type="SFLD" id="SFLDS00001">
    <property type="entry name" value="Enolase"/>
    <property type="match status" value="1"/>
</dbReference>
<name>A0ABQ1IKH3_9GAMM</name>
<dbReference type="PROSITE" id="PS00909">
    <property type="entry name" value="MR_MLE_2"/>
    <property type="match status" value="1"/>
</dbReference>
<dbReference type="Gene3D" id="3.20.20.120">
    <property type="entry name" value="Enolase-like C-terminal domain"/>
    <property type="match status" value="1"/>
</dbReference>
<dbReference type="SUPFAM" id="SSF51604">
    <property type="entry name" value="Enolase C-terminal domain-like"/>
    <property type="match status" value="1"/>
</dbReference>
<dbReference type="SUPFAM" id="SSF54826">
    <property type="entry name" value="Enolase N-terminal domain-like"/>
    <property type="match status" value="1"/>
</dbReference>
<evidence type="ECO:0000259" key="5">
    <source>
        <dbReference type="SMART" id="SM00922"/>
    </source>
</evidence>
<evidence type="ECO:0000256" key="3">
    <source>
        <dbReference type="ARBA" id="ARBA00023239"/>
    </source>
</evidence>
<evidence type="ECO:0000313" key="6">
    <source>
        <dbReference type="EMBL" id="GGB45111.1"/>
    </source>
</evidence>
<dbReference type="NCBIfam" id="NF003473">
    <property type="entry name" value="PRK05105.1"/>
    <property type="match status" value="1"/>
</dbReference>
<dbReference type="PANTHER" id="PTHR48073">
    <property type="entry name" value="O-SUCCINYLBENZOATE SYNTHASE-RELATED"/>
    <property type="match status" value="1"/>
</dbReference>
<keyword evidence="7" id="KW-1185">Reference proteome</keyword>
<dbReference type="EMBL" id="BMII01000001">
    <property type="protein sequence ID" value="GGB45111.1"/>
    <property type="molecule type" value="Genomic_DNA"/>
</dbReference>
<dbReference type="InterPro" id="IPR041338">
    <property type="entry name" value="OSBS_N"/>
</dbReference>
<organism evidence="6 7">
    <name type="scientific">Shewanella inventionis</name>
    <dbReference type="NCBI Taxonomy" id="1738770"/>
    <lineage>
        <taxon>Bacteria</taxon>
        <taxon>Pseudomonadati</taxon>
        <taxon>Pseudomonadota</taxon>
        <taxon>Gammaproteobacteria</taxon>
        <taxon>Alteromonadales</taxon>
        <taxon>Shewanellaceae</taxon>
        <taxon>Shewanella</taxon>
    </lineage>
</organism>
<dbReference type="RefSeq" id="WP_188735872.1">
    <property type="nucleotide sequence ID" value="NZ_BMII01000001.1"/>
</dbReference>
<reference evidence="7" key="1">
    <citation type="journal article" date="2019" name="Int. J. Syst. Evol. Microbiol.">
        <title>The Global Catalogue of Microorganisms (GCM) 10K type strain sequencing project: providing services to taxonomists for standard genome sequencing and annotation.</title>
        <authorList>
            <consortium name="The Broad Institute Genomics Platform"/>
            <consortium name="The Broad Institute Genome Sequencing Center for Infectious Disease"/>
            <person name="Wu L."/>
            <person name="Ma J."/>
        </authorList>
    </citation>
    <scope>NUCLEOTIDE SEQUENCE [LARGE SCALE GENOMIC DNA]</scope>
    <source>
        <strain evidence="7">CGMCC 1.15339</strain>
    </source>
</reference>
<dbReference type="SMART" id="SM00922">
    <property type="entry name" value="MR_MLE"/>
    <property type="match status" value="1"/>
</dbReference>
<keyword evidence="1" id="KW-0479">Metal-binding</keyword>
<dbReference type="SFLD" id="SFLDG00180">
    <property type="entry name" value="muconate_cycloisomerase"/>
    <property type="match status" value="1"/>
</dbReference>
<evidence type="ECO:0000313" key="7">
    <source>
        <dbReference type="Proteomes" id="UP000617555"/>
    </source>
</evidence>
<keyword evidence="2" id="KW-0460">Magnesium</keyword>
<dbReference type="EC" id="4.2.1.113" evidence="4"/>
<evidence type="ECO:0000256" key="2">
    <source>
        <dbReference type="ARBA" id="ARBA00022842"/>
    </source>
</evidence>
<accession>A0ABQ1IKH3</accession>
<dbReference type="Gene3D" id="3.30.390.10">
    <property type="entry name" value="Enolase-like, N-terminal domain"/>
    <property type="match status" value="1"/>
</dbReference>
<dbReference type="InterPro" id="IPR018110">
    <property type="entry name" value="Mandel_Rmase/mucon_lact_enz_CS"/>
</dbReference>
<dbReference type="Pfam" id="PF21508">
    <property type="entry name" value="MenC_N"/>
    <property type="match status" value="1"/>
</dbReference>
<dbReference type="Proteomes" id="UP000617555">
    <property type="component" value="Unassembled WGS sequence"/>
</dbReference>
<dbReference type="InterPro" id="IPR013342">
    <property type="entry name" value="Mandelate_racemase_C"/>
</dbReference>
<evidence type="ECO:0000256" key="4">
    <source>
        <dbReference type="NCBIfam" id="TIGR01927"/>
    </source>
</evidence>
<dbReference type="InterPro" id="IPR029065">
    <property type="entry name" value="Enolase_C-like"/>
</dbReference>
<feature type="domain" description="Mandelate racemase/muconate lactonizing enzyme C-terminal" evidence="5">
    <location>
        <begin position="149"/>
        <end position="243"/>
    </location>
</feature>
<dbReference type="InterPro" id="IPR036849">
    <property type="entry name" value="Enolase-like_C_sf"/>
</dbReference>
<dbReference type="Pfam" id="PF13378">
    <property type="entry name" value="MR_MLE_C"/>
    <property type="match status" value="1"/>
</dbReference>
<dbReference type="CDD" id="cd03320">
    <property type="entry name" value="OSBS"/>
    <property type="match status" value="1"/>
</dbReference>
<keyword evidence="3" id="KW-0456">Lyase</keyword>
<proteinExistence type="predicted"/>
<comment type="caution">
    <text evidence="6">The sequence shown here is derived from an EMBL/GenBank/DDBJ whole genome shotgun (WGS) entry which is preliminary data.</text>
</comment>
<dbReference type="InterPro" id="IPR029017">
    <property type="entry name" value="Enolase-like_N"/>
</dbReference>
<gene>
    <name evidence="6" type="primary">menC</name>
    <name evidence="6" type="ORF">GCM10011607_01450</name>
</gene>
<dbReference type="NCBIfam" id="TIGR01927">
    <property type="entry name" value="menC_gam_Gplu"/>
    <property type="match status" value="1"/>
</dbReference>
<dbReference type="PANTHER" id="PTHR48073:SF2">
    <property type="entry name" value="O-SUCCINYLBENZOATE SYNTHASE"/>
    <property type="match status" value="1"/>
</dbReference>